<sequence length="88" mass="10098">MTKKEAMDAIYTILEHELKLPTLEQFHQDARMNEDLALDSIMILQLLLELEMKYGVAIPDEHIDIKAFYTVGALAAFVADKQEDPLYD</sequence>
<name>A0A268P5F3_SHOCL</name>
<organism evidence="2 3">
    <name type="scientific">Shouchella clausii</name>
    <name type="common">Alkalihalobacillus clausii</name>
    <dbReference type="NCBI Taxonomy" id="79880"/>
    <lineage>
        <taxon>Bacteria</taxon>
        <taxon>Bacillati</taxon>
        <taxon>Bacillota</taxon>
        <taxon>Bacilli</taxon>
        <taxon>Bacillales</taxon>
        <taxon>Bacillaceae</taxon>
        <taxon>Shouchella</taxon>
    </lineage>
</organism>
<dbReference type="NCBIfam" id="NF005798">
    <property type="entry name" value="PRK07639.1"/>
    <property type="match status" value="1"/>
</dbReference>
<dbReference type="InterPro" id="IPR009081">
    <property type="entry name" value="PP-bd_ACP"/>
</dbReference>
<evidence type="ECO:0000313" key="3">
    <source>
        <dbReference type="Proteomes" id="UP000216207"/>
    </source>
</evidence>
<dbReference type="SUPFAM" id="SSF47336">
    <property type="entry name" value="ACP-like"/>
    <property type="match status" value="1"/>
</dbReference>
<accession>A0A268P5F3</accession>
<dbReference type="AlphaFoldDB" id="A0A268P5F3"/>
<dbReference type="Pfam" id="PF00550">
    <property type="entry name" value="PP-binding"/>
    <property type="match status" value="1"/>
</dbReference>
<dbReference type="InterPro" id="IPR036736">
    <property type="entry name" value="ACP-like_sf"/>
</dbReference>
<reference evidence="2 3" key="1">
    <citation type="submission" date="2017-07" db="EMBL/GenBank/DDBJ databases">
        <title>Isolation and whole genome analysis of endospore-forming bacteria from heroin.</title>
        <authorList>
            <person name="Kalinowski J."/>
            <person name="Ahrens B."/>
            <person name="Al-Dilaimi A."/>
            <person name="Winkler A."/>
            <person name="Wibberg D."/>
            <person name="Schleenbecker U."/>
            <person name="Ruckert C."/>
            <person name="Wolfel R."/>
            <person name="Grass G."/>
        </authorList>
    </citation>
    <scope>NUCLEOTIDE SEQUENCE [LARGE SCALE GENOMIC DNA]</scope>
    <source>
        <strain evidence="2 3">7539</strain>
    </source>
</reference>
<evidence type="ECO:0000313" key="2">
    <source>
        <dbReference type="EMBL" id="PAE90749.1"/>
    </source>
</evidence>
<comment type="caution">
    <text evidence="2">The sequence shown here is derived from an EMBL/GenBank/DDBJ whole genome shotgun (WGS) entry which is preliminary data.</text>
</comment>
<feature type="domain" description="Carrier" evidence="1">
    <location>
        <begin position="4"/>
        <end position="82"/>
    </location>
</feature>
<evidence type="ECO:0000259" key="1">
    <source>
        <dbReference type="PROSITE" id="PS50075"/>
    </source>
</evidence>
<gene>
    <name evidence="2" type="ORF">CHH72_02395</name>
</gene>
<proteinExistence type="predicted"/>
<dbReference type="EMBL" id="NPCC01000004">
    <property type="protein sequence ID" value="PAE90749.1"/>
    <property type="molecule type" value="Genomic_DNA"/>
</dbReference>
<dbReference type="PROSITE" id="PS50075">
    <property type="entry name" value="CARRIER"/>
    <property type="match status" value="1"/>
</dbReference>
<dbReference type="Gene3D" id="1.10.1200.10">
    <property type="entry name" value="ACP-like"/>
    <property type="match status" value="1"/>
</dbReference>
<protein>
    <submittedName>
        <fullName evidence="2">Acyl carrier protein</fullName>
    </submittedName>
</protein>
<dbReference type="Proteomes" id="UP000216207">
    <property type="component" value="Unassembled WGS sequence"/>
</dbReference>
<dbReference type="RefSeq" id="WP_095293688.1">
    <property type="nucleotide sequence ID" value="NZ_JAIEWK010000003.1"/>
</dbReference>